<gene>
    <name evidence="3" type="ORF">METZ01_LOCUS296992</name>
</gene>
<name>A0A382M696_9ZZZZ</name>
<feature type="non-terminal residue" evidence="3">
    <location>
        <position position="1"/>
    </location>
</feature>
<dbReference type="EMBL" id="UINC01091405">
    <property type="protein sequence ID" value="SVC44138.1"/>
    <property type="molecule type" value="Genomic_DNA"/>
</dbReference>
<evidence type="ECO:0000259" key="2">
    <source>
        <dbReference type="Pfam" id="PF03781"/>
    </source>
</evidence>
<accession>A0A382M696</accession>
<evidence type="ECO:0000313" key="3">
    <source>
        <dbReference type="EMBL" id="SVC44138.1"/>
    </source>
</evidence>
<dbReference type="InterPro" id="IPR042095">
    <property type="entry name" value="SUMF_sf"/>
</dbReference>
<dbReference type="InterPro" id="IPR016187">
    <property type="entry name" value="CTDL_fold"/>
</dbReference>
<dbReference type="Pfam" id="PF03781">
    <property type="entry name" value="FGE-sulfatase"/>
    <property type="match status" value="1"/>
</dbReference>
<dbReference type="SUPFAM" id="SSF56436">
    <property type="entry name" value="C-type lectin-like"/>
    <property type="match status" value="1"/>
</dbReference>
<reference evidence="3" key="1">
    <citation type="submission" date="2018-05" db="EMBL/GenBank/DDBJ databases">
        <authorList>
            <person name="Lanie J.A."/>
            <person name="Ng W.-L."/>
            <person name="Kazmierczak K.M."/>
            <person name="Andrzejewski T.M."/>
            <person name="Davidsen T.M."/>
            <person name="Wayne K.J."/>
            <person name="Tettelin H."/>
            <person name="Glass J.I."/>
            <person name="Rusch D."/>
            <person name="Podicherti R."/>
            <person name="Tsui H.-C.T."/>
            <person name="Winkler M.E."/>
        </authorList>
    </citation>
    <scope>NUCLEOTIDE SEQUENCE</scope>
</reference>
<organism evidence="3">
    <name type="scientific">marine metagenome</name>
    <dbReference type="NCBI Taxonomy" id="408172"/>
    <lineage>
        <taxon>unclassified sequences</taxon>
        <taxon>metagenomes</taxon>
        <taxon>ecological metagenomes</taxon>
    </lineage>
</organism>
<dbReference type="AlphaFoldDB" id="A0A382M696"/>
<feature type="region of interest" description="Disordered" evidence="1">
    <location>
        <begin position="1"/>
        <end position="24"/>
    </location>
</feature>
<dbReference type="InterPro" id="IPR005532">
    <property type="entry name" value="SUMF_dom"/>
</dbReference>
<sequence length="62" mass="6879">YQSAPMMNPTGPEKGKNRVYRGGSWDSRSVDIRTSKRFAATEGRKDAVLGFRCGLSKADLKE</sequence>
<feature type="domain" description="Sulfatase-modifying factor enzyme-like" evidence="2">
    <location>
        <begin position="9"/>
        <end position="53"/>
    </location>
</feature>
<dbReference type="Gene3D" id="3.90.1580.10">
    <property type="entry name" value="paralog of FGE (formylglycine-generating enzyme)"/>
    <property type="match status" value="1"/>
</dbReference>
<protein>
    <recommendedName>
        <fullName evidence="2">Sulfatase-modifying factor enzyme-like domain-containing protein</fullName>
    </recommendedName>
</protein>
<evidence type="ECO:0000256" key="1">
    <source>
        <dbReference type="SAM" id="MobiDB-lite"/>
    </source>
</evidence>
<proteinExistence type="predicted"/>